<protein>
    <recommendedName>
        <fullName evidence="2">Outer membrane protein beta-barrel domain-containing protein</fullName>
    </recommendedName>
</protein>
<dbReference type="InterPro" id="IPR025665">
    <property type="entry name" value="Beta-barrel_OMP_2"/>
</dbReference>
<feature type="signal peptide" evidence="1">
    <location>
        <begin position="1"/>
        <end position="34"/>
    </location>
</feature>
<keyword evidence="1" id="KW-0732">Signal</keyword>
<dbReference type="Proteomes" id="UP000229433">
    <property type="component" value="Unassembled WGS sequence"/>
</dbReference>
<evidence type="ECO:0000313" key="3">
    <source>
        <dbReference type="EMBL" id="PHQ28094.1"/>
    </source>
</evidence>
<feature type="chain" id="PRO_5013713195" description="Outer membrane protein beta-barrel domain-containing protein" evidence="1">
    <location>
        <begin position="35"/>
        <end position="421"/>
    </location>
</feature>
<gene>
    <name evidence="3" type="ORF">CJ305_16900</name>
</gene>
<organism evidence="3 4">
    <name type="scientific">Leeuwenhoekiella nanhaiensis</name>
    <dbReference type="NCBI Taxonomy" id="1655491"/>
    <lineage>
        <taxon>Bacteria</taxon>
        <taxon>Pseudomonadati</taxon>
        <taxon>Bacteroidota</taxon>
        <taxon>Flavobacteriia</taxon>
        <taxon>Flavobacteriales</taxon>
        <taxon>Flavobacteriaceae</taxon>
        <taxon>Leeuwenhoekiella</taxon>
    </lineage>
</organism>
<comment type="caution">
    <text evidence="3">The sequence shown here is derived from an EMBL/GenBank/DDBJ whole genome shotgun (WGS) entry which is preliminary data.</text>
</comment>
<proteinExistence type="predicted"/>
<sequence length="421" mass="47729">MIFISSQIIRFLKNMRNTILICLLTSVLSLSATAQITFEPGYYITNEGQKVNGLVRNADWSNNPTSFEFKANASAKSQTIDIVSAREFGIDASSKYVRARVDIDRSTEDIATMSTSRAPDFNEETLFLEVLVEGNATLYKYKDGQLIRYFFKTENSDINQLIYKKYLFSTRTTAENKAFQQQLYDQVNCLDQSVTQISNLSYTSRQLVAYFVTENACSNEAFTNYEANRMKADFNLHLRAGVNFSSLSVSNVIAVYRDSDFGNSIDPRFGIEAEVILPFNKGKWSLFTEPYYESYSGESFREGNSGPLSNYENRVDYESIGLPFGIRYYAFLNEKLAAYLNLGVQWHFDFDNEIVFARSSGSEIPITIKAGQTLFFGAGLSLNKRYSLEFRYNTSRDLTSTSGTVASEFQVVSLSLGYKLF</sequence>
<evidence type="ECO:0000256" key="1">
    <source>
        <dbReference type="SAM" id="SignalP"/>
    </source>
</evidence>
<name>A0A2G1VMY5_9FLAO</name>
<evidence type="ECO:0000259" key="2">
    <source>
        <dbReference type="Pfam" id="PF13568"/>
    </source>
</evidence>
<dbReference type="InterPro" id="IPR036709">
    <property type="entry name" value="Autotransporte_beta_dom_sf"/>
</dbReference>
<reference evidence="3 4" key="1">
    <citation type="submission" date="2017-08" db="EMBL/GenBank/DDBJ databases">
        <title>The whole genome shortgun sequences of strain Leeuwenhoekiella nanhaiensis G18 from the South China Sea.</title>
        <authorList>
            <person name="Liu Q."/>
        </authorList>
    </citation>
    <scope>NUCLEOTIDE SEQUENCE [LARGE SCALE GENOMIC DNA]</scope>
    <source>
        <strain evidence="3 4">G18</strain>
    </source>
</reference>
<evidence type="ECO:0000313" key="4">
    <source>
        <dbReference type="Proteomes" id="UP000229433"/>
    </source>
</evidence>
<feature type="domain" description="Outer membrane protein beta-barrel" evidence="2">
    <location>
        <begin position="232"/>
        <end position="394"/>
    </location>
</feature>
<dbReference type="Pfam" id="PF13568">
    <property type="entry name" value="OMP_b-brl_2"/>
    <property type="match status" value="1"/>
</dbReference>
<dbReference type="AlphaFoldDB" id="A0A2G1VMY5"/>
<accession>A0A2G1VMY5</accession>
<dbReference type="SUPFAM" id="SSF103515">
    <property type="entry name" value="Autotransporter"/>
    <property type="match status" value="1"/>
</dbReference>
<keyword evidence="4" id="KW-1185">Reference proteome</keyword>
<dbReference type="EMBL" id="NQXA01000021">
    <property type="protein sequence ID" value="PHQ28094.1"/>
    <property type="molecule type" value="Genomic_DNA"/>
</dbReference>